<protein>
    <submittedName>
        <fullName evidence="1">YcjX family protein</fullName>
    </submittedName>
</protein>
<sequence length="465" mass="52532">MSLSQNYFKNLAQQAEKVVKRGLDRHVKIAVTGLSGSGKTAFVTALVRHLTAQANKDNLPFFDVVQSGRFIACKQVQQQALAVPSFDYTSALKCLSAEAPAWPPSTSRINTLTLALRYQAASGLRAQFAPESTLTIELYDYPGEWLLDLPLLNQDYASWSHAMLEKAAQKPRAEYSQAFCQALAQFDASAVVDQAQLKHLSELHSEYLQALKAHTHVAQLQPGRQLLPGDMAGAPLLAFFPCLKPENISEESSYHQLERRFEAYKAQVVKPFFRDYFCQFDRQVVLLDMFSALNQGPEQLIELQEVMQQILTLFDYGKNAFWSRIWRPKIDKVLFAANKCDFVSSTMHSRLVKLLDELLKESTNVLRFDGVSIDTMAMSSVRSTLDRSVQEGGQTLNCIYGRPLQESQWVTYLPNTPPDHLIPKSQWPEGGFQYLAFQPLPISQQQLTHIRLDHALQFLLGDKLK</sequence>
<accession>A0ABV7CIT1</accession>
<organism evidence="1 2">
    <name type="scientific">Pseudoalteromonas fenneropenaei</name>
    <dbReference type="NCBI Taxonomy" id="1737459"/>
    <lineage>
        <taxon>Bacteria</taxon>
        <taxon>Pseudomonadati</taxon>
        <taxon>Pseudomonadota</taxon>
        <taxon>Gammaproteobacteria</taxon>
        <taxon>Alteromonadales</taxon>
        <taxon>Pseudoalteromonadaceae</taxon>
        <taxon>Pseudoalteromonas</taxon>
    </lineage>
</organism>
<reference evidence="2" key="1">
    <citation type="journal article" date="2019" name="Int. J. Syst. Evol. Microbiol.">
        <title>The Global Catalogue of Microorganisms (GCM) 10K type strain sequencing project: providing services to taxonomists for standard genome sequencing and annotation.</title>
        <authorList>
            <consortium name="The Broad Institute Genomics Platform"/>
            <consortium name="The Broad Institute Genome Sequencing Center for Infectious Disease"/>
            <person name="Wu L."/>
            <person name="Ma J."/>
        </authorList>
    </citation>
    <scope>NUCLEOTIDE SEQUENCE [LARGE SCALE GENOMIC DNA]</scope>
    <source>
        <strain evidence="2">KCTC 42730</strain>
    </source>
</reference>
<gene>
    <name evidence="1" type="ORF">ACFOEE_07755</name>
</gene>
<name>A0ABV7CIT1_9GAMM</name>
<dbReference type="InterPro" id="IPR027417">
    <property type="entry name" value="P-loop_NTPase"/>
</dbReference>
<proteinExistence type="predicted"/>
<dbReference type="Proteomes" id="UP001595453">
    <property type="component" value="Unassembled WGS sequence"/>
</dbReference>
<evidence type="ECO:0000313" key="1">
    <source>
        <dbReference type="EMBL" id="MFC3032408.1"/>
    </source>
</evidence>
<dbReference type="Pfam" id="PF04317">
    <property type="entry name" value="DUF463"/>
    <property type="match status" value="1"/>
</dbReference>
<keyword evidence="2" id="KW-1185">Reference proteome</keyword>
<dbReference type="RefSeq" id="WP_377122864.1">
    <property type="nucleotide sequence ID" value="NZ_JBHRSD010000011.1"/>
</dbReference>
<dbReference type="InterPro" id="IPR007413">
    <property type="entry name" value="YcjX-like"/>
</dbReference>
<dbReference type="PANTHER" id="PTHR38605:SF1">
    <property type="entry name" value="ATPASE"/>
    <property type="match status" value="1"/>
</dbReference>
<dbReference type="PANTHER" id="PTHR38605">
    <property type="entry name" value="ATPASE-RELATED"/>
    <property type="match status" value="1"/>
</dbReference>
<dbReference type="PIRSF" id="PIRSF019381">
    <property type="entry name" value="YcjX"/>
    <property type="match status" value="1"/>
</dbReference>
<dbReference type="SUPFAM" id="SSF52540">
    <property type="entry name" value="P-loop containing nucleoside triphosphate hydrolases"/>
    <property type="match status" value="1"/>
</dbReference>
<comment type="caution">
    <text evidence="1">The sequence shown here is derived from an EMBL/GenBank/DDBJ whole genome shotgun (WGS) entry which is preliminary data.</text>
</comment>
<dbReference type="EMBL" id="JBHRSD010000011">
    <property type="protein sequence ID" value="MFC3032408.1"/>
    <property type="molecule type" value="Genomic_DNA"/>
</dbReference>
<evidence type="ECO:0000313" key="2">
    <source>
        <dbReference type="Proteomes" id="UP001595453"/>
    </source>
</evidence>